<protein>
    <recommendedName>
        <fullName evidence="1 2">Sodium/glutamate symporter</fullName>
    </recommendedName>
</protein>
<gene>
    <name evidence="1" type="primary">gltS</name>
    <name evidence="3" type="ORF">SAMN05444272_0703</name>
</gene>
<keyword evidence="1" id="KW-0915">Sodium</keyword>
<keyword evidence="1" id="KW-1003">Cell membrane</keyword>
<organism evidence="3 4">
    <name type="scientific">Roseibium suaedae</name>
    <dbReference type="NCBI Taxonomy" id="735517"/>
    <lineage>
        <taxon>Bacteria</taxon>
        <taxon>Pseudomonadati</taxon>
        <taxon>Pseudomonadota</taxon>
        <taxon>Alphaproteobacteria</taxon>
        <taxon>Hyphomicrobiales</taxon>
        <taxon>Stappiaceae</taxon>
        <taxon>Roseibium</taxon>
    </lineage>
</organism>
<evidence type="ECO:0000313" key="4">
    <source>
        <dbReference type="Proteomes" id="UP000186002"/>
    </source>
</evidence>
<dbReference type="GO" id="GO:0015813">
    <property type="term" value="P:L-glutamate transmembrane transport"/>
    <property type="evidence" value="ECO:0007669"/>
    <property type="project" value="UniProtKB-UniRule"/>
</dbReference>
<dbReference type="EMBL" id="FRBW01000001">
    <property type="protein sequence ID" value="SHL48873.1"/>
    <property type="molecule type" value="Genomic_DNA"/>
</dbReference>
<feature type="transmembrane region" description="Helical" evidence="1">
    <location>
        <begin position="43"/>
        <end position="62"/>
    </location>
</feature>
<keyword evidence="4" id="KW-1185">Reference proteome</keyword>
<sequence length="406" mass="42215">MPDDVLTISEFSSFNIAIIVYFLGVRLNRAIPFLNHYNIPEPVSGGLVVSGSALLAYLLFGAEISFSLGARDFLLLYFFTAIGLNARFADLLSGGKPLLLLLALTVGYMFVQNGIGTVIAVAMGLPSGFGLLGGTISLIGGHGTAIAWGPQLADSHGVTGAVELGAATATLGLIAASLLGGPIAEFLINRRGARPVAALQDETPVVGLEREDEATATVTHTGMMASLLVLNLAIAVGVTLEEILRLGLGIELPMFVVCLFSGILLSNTVPLLFKGIYWPARSRSLAVISDLALGVFLAMSLMSLQLWTIAGLAGPMLLILAAQIAGAALFVIYVLFPVMGRDYEAAVLGAGFAGFALGATPTAIANMTAVTKQYGAAVQAFLILPLVSAFFADLANAAIIWLFLSL</sequence>
<comment type="similarity">
    <text evidence="1">Belongs to the glutamate:Na(+) symporter (ESS) (TC 2.A.27) family.</text>
</comment>
<feature type="transmembrane region" description="Helical" evidence="1">
    <location>
        <begin position="218"/>
        <end position="240"/>
    </location>
</feature>
<evidence type="ECO:0000256" key="1">
    <source>
        <dbReference type="HAMAP-Rule" id="MF_02062"/>
    </source>
</evidence>
<accession>A0A1M7B1K8</accession>
<evidence type="ECO:0000313" key="3">
    <source>
        <dbReference type="EMBL" id="SHL48873.1"/>
    </source>
</evidence>
<dbReference type="Pfam" id="PF03616">
    <property type="entry name" value="Glt_symporter"/>
    <property type="match status" value="1"/>
</dbReference>
<dbReference type="AlphaFoldDB" id="A0A1M7B1K8"/>
<dbReference type="STRING" id="735517.SAMN05444272_0703"/>
<keyword evidence="1" id="KW-0739">Sodium transport</keyword>
<keyword evidence="1" id="KW-1133">Transmembrane helix</keyword>
<dbReference type="HAMAP" id="MF_02062">
    <property type="entry name" value="GltS"/>
    <property type="match status" value="1"/>
</dbReference>
<keyword evidence="1" id="KW-0769">Symport</keyword>
<dbReference type="NCBIfam" id="TIGR00210">
    <property type="entry name" value="gltS"/>
    <property type="match status" value="1"/>
</dbReference>
<keyword evidence="1" id="KW-0472">Membrane</keyword>
<feature type="transmembrane region" description="Helical" evidence="1">
    <location>
        <begin position="74"/>
        <end position="92"/>
    </location>
</feature>
<feature type="transmembrane region" description="Helical" evidence="1">
    <location>
        <begin position="98"/>
        <end position="122"/>
    </location>
</feature>
<keyword evidence="1" id="KW-0029">Amino-acid transport</keyword>
<dbReference type="PANTHER" id="PTHR36178:SF1">
    <property type="entry name" value="SODIUM_GLUTAMATE SYMPORTER"/>
    <property type="match status" value="1"/>
</dbReference>
<dbReference type="PANTHER" id="PTHR36178">
    <property type="entry name" value="SLR0625 PROTEIN"/>
    <property type="match status" value="1"/>
</dbReference>
<comment type="function">
    <text evidence="1">Catalyzes the sodium-dependent transport of glutamate.</text>
</comment>
<proteinExistence type="inferred from homology"/>
<feature type="transmembrane region" description="Helical" evidence="1">
    <location>
        <begin position="12"/>
        <end position="31"/>
    </location>
</feature>
<keyword evidence="1" id="KW-0997">Cell inner membrane</keyword>
<dbReference type="GO" id="GO:0015501">
    <property type="term" value="F:glutamate:sodium symporter activity"/>
    <property type="evidence" value="ECO:0007669"/>
    <property type="project" value="UniProtKB-UniRule"/>
</dbReference>
<feature type="transmembrane region" description="Helical" evidence="1">
    <location>
        <begin position="169"/>
        <end position="188"/>
    </location>
</feature>
<name>A0A1M7B1K8_9HYPH</name>
<feature type="transmembrane region" description="Helical" evidence="1">
    <location>
        <begin position="316"/>
        <end position="336"/>
    </location>
</feature>
<keyword evidence="1" id="KW-0812">Transmembrane</keyword>
<feature type="transmembrane region" description="Helical" evidence="1">
    <location>
        <begin position="129"/>
        <end position="149"/>
    </location>
</feature>
<dbReference type="OrthoDB" id="4921038at2"/>
<comment type="subcellular location">
    <subcellularLocation>
        <location evidence="1">Cell inner membrane</location>
        <topology evidence="1">Multi-pass membrane protein</topology>
    </subcellularLocation>
</comment>
<feature type="transmembrane region" description="Helical" evidence="1">
    <location>
        <begin position="252"/>
        <end position="273"/>
    </location>
</feature>
<feature type="transmembrane region" description="Helical" evidence="1">
    <location>
        <begin position="285"/>
        <end position="310"/>
    </location>
</feature>
<evidence type="ECO:0000256" key="2">
    <source>
        <dbReference type="NCBIfam" id="TIGR00210"/>
    </source>
</evidence>
<feature type="transmembrane region" description="Helical" evidence="1">
    <location>
        <begin position="343"/>
        <end position="364"/>
    </location>
</feature>
<reference evidence="3 4" key="1">
    <citation type="submission" date="2016-11" db="EMBL/GenBank/DDBJ databases">
        <authorList>
            <person name="Jaros S."/>
            <person name="Januszkiewicz K."/>
            <person name="Wedrychowicz H."/>
        </authorList>
    </citation>
    <scope>NUCLEOTIDE SEQUENCE [LARGE SCALE GENOMIC DNA]</scope>
    <source>
        <strain evidence="3 4">DSM 22153</strain>
    </source>
</reference>
<dbReference type="Proteomes" id="UP000186002">
    <property type="component" value="Unassembled WGS sequence"/>
</dbReference>
<dbReference type="RefSeq" id="WP_073008869.1">
    <property type="nucleotide sequence ID" value="NZ_FRBW01000001.1"/>
</dbReference>
<dbReference type="InterPro" id="IPR004445">
    <property type="entry name" value="GltS"/>
</dbReference>
<dbReference type="GO" id="GO:0005886">
    <property type="term" value="C:plasma membrane"/>
    <property type="evidence" value="ECO:0007669"/>
    <property type="project" value="UniProtKB-SubCell"/>
</dbReference>
<keyword evidence="1" id="KW-0813">Transport</keyword>
<feature type="transmembrane region" description="Helical" evidence="1">
    <location>
        <begin position="376"/>
        <end position="404"/>
    </location>
</feature>
<keyword evidence="1" id="KW-0406">Ion transport</keyword>